<gene>
    <name evidence="3" type="ORF">HXM93_01695</name>
</gene>
<keyword evidence="2" id="KW-0472">Membrane</keyword>
<keyword evidence="2" id="KW-1133">Transmembrane helix</keyword>
<organism evidence="3 4">
    <name type="scientific">Oribacterium parvum</name>
    <dbReference type="NCBI Taxonomy" id="1501329"/>
    <lineage>
        <taxon>Bacteria</taxon>
        <taxon>Bacillati</taxon>
        <taxon>Bacillota</taxon>
        <taxon>Clostridia</taxon>
        <taxon>Lachnospirales</taxon>
        <taxon>Lachnospiraceae</taxon>
        <taxon>Oribacterium</taxon>
    </lineage>
</organism>
<evidence type="ECO:0000256" key="1">
    <source>
        <dbReference type="SAM" id="MobiDB-lite"/>
    </source>
</evidence>
<keyword evidence="2" id="KW-0812">Transmembrane</keyword>
<accession>A0A930DNI6</accession>
<feature type="region of interest" description="Disordered" evidence="1">
    <location>
        <begin position="1"/>
        <end position="20"/>
    </location>
</feature>
<evidence type="ECO:0000313" key="3">
    <source>
        <dbReference type="EMBL" id="MBF1283236.1"/>
    </source>
</evidence>
<feature type="non-terminal residue" evidence="3">
    <location>
        <position position="1"/>
    </location>
</feature>
<evidence type="ECO:0000313" key="4">
    <source>
        <dbReference type="Proteomes" id="UP000709351"/>
    </source>
</evidence>
<evidence type="ECO:0000256" key="2">
    <source>
        <dbReference type="SAM" id="Phobius"/>
    </source>
</evidence>
<comment type="caution">
    <text evidence="3">The sequence shown here is derived from an EMBL/GenBank/DDBJ whole genome shotgun (WGS) entry which is preliminary data.</text>
</comment>
<dbReference type="EMBL" id="JABZRD010000067">
    <property type="protein sequence ID" value="MBF1283236.1"/>
    <property type="molecule type" value="Genomic_DNA"/>
</dbReference>
<dbReference type="Gene3D" id="2.60.40.1140">
    <property type="entry name" value="Collagen-binding surface protein Cna, B-type domain"/>
    <property type="match status" value="1"/>
</dbReference>
<dbReference type="AlphaFoldDB" id="A0A930DNI6"/>
<dbReference type="Proteomes" id="UP000709351">
    <property type="component" value="Unassembled WGS sequence"/>
</dbReference>
<feature type="transmembrane region" description="Helical" evidence="2">
    <location>
        <begin position="380"/>
        <end position="400"/>
    </location>
</feature>
<proteinExistence type="predicted"/>
<sequence length="408" mass="46850">AEVKYKYEKPGGGNETPPSEEYKKPIINVEEKGYLQVKKIIWGLNGKIYNQSSGTWTEFGKKILKNISFQIWQKDLSDTRDEEGGELLTTINLGDVDWINGSFKEDRIINKNGYNIKIHKYESENGADKFIFTIDDLPKNKNYRVVEIVHNENEVYKEAENALTGYKFVGKGKDGKGKNGERTEKYNPLVSPRPGYTYEFNNLYEPENPEKITVKKIVEEFGGTAYTNEAKNDEFEFDIAFYKRDGLNDVPLNANELEPILHSLETKYPKKTFEISVDSHKLGSLTRVSIIHFQLHHDESIEIAFNPNYSFRIFEEKKDGYESAKVDTMKGNTKGDIGYQEEKLGRSIYTYTDLTTNQGQTVVFKNPRITVVPTGLRGDLTPYLFSIFGFTLMAGAYFAINKKKRREI</sequence>
<name>A0A930DNI6_9FIRM</name>
<reference evidence="3" key="1">
    <citation type="submission" date="2020-04" db="EMBL/GenBank/DDBJ databases">
        <title>Deep metagenomics examines the oral microbiome during advanced dental caries in children, revealing novel taxa and co-occurrences with host molecules.</title>
        <authorList>
            <person name="Baker J.L."/>
            <person name="Morton J.T."/>
            <person name="Dinis M."/>
            <person name="Alvarez R."/>
            <person name="Tran N.C."/>
            <person name="Knight R."/>
            <person name="Edlund A."/>
        </authorList>
    </citation>
    <scope>NUCLEOTIDE SEQUENCE</scope>
    <source>
        <strain evidence="3">JCVI_24_bin.2</strain>
    </source>
</reference>
<protein>
    <submittedName>
        <fullName evidence="3">Uncharacterized protein</fullName>
    </submittedName>
</protein>